<evidence type="ECO:0000313" key="6">
    <source>
        <dbReference type="Proteomes" id="UP000663829"/>
    </source>
</evidence>
<evidence type="ECO:0000313" key="3">
    <source>
        <dbReference type="EMBL" id="CAF1488054.1"/>
    </source>
</evidence>
<reference evidence="3" key="1">
    <citation type="submission" date="2021-02" db="EMBL/GenBank/DDBJ databases">
        <authorList>
            <person name="Nowell W R."/>
        </authorList>
    </citation>
    <scope>NUCLEOTIDE SEQUENCE</scope>
</reference>
<dbReference type="EMBL" id="CAJOBA010040334">
    <property type="protein sequence ID" value="CAF4092906.1"/>
    <property type="molecule type" value="Genomic_DNA"/>
</dbReference>
<dbReference type="EMBL" id="CAJNOQ010021555">
    <property type="protein sequence ID" value="CAF1488054.1"/>
    <property type="molecule type" value="Genomic_DNA"/>
</dbReference>
<dbReference type="EMBL" id="CAJOBC010087044">
    <property type="protein sequence ID" value="CAF4351696.1"/>
    <property type="molecule type" value="Genomic_DNA"/>
</dbReference>
<organism evidence="3 6">
    <name type="scientific">Didymodactylos carnosus</name>
    <dbReference type="NCBI Taxonomy" id="1234261"/>
    <lineage>
        <taxon>Eukaryota</taxon>
        <taxon>Metazoa</taxon>
        <taxon>Spiralia</taxon>
        <taxon>Gnathifera</taxon>
        <taxon>Rotifera</taxon>
        <taxon>Eurotatoria</taxon>
        <taxon>Bdelloidea</taxon>
        <taxon>Philodinida</taxon>
        <taxon>Philodinidae</taxon>
        <taxon>Didymodactylos</taxon>
    </lineage>
</organism>
<evidence type="ECO:0000313" key="4">
    <source>
        <dbReference type="EMBL" id="CAF4092906.1"/>
    </source>
</evidence>
<sequence length="436" mass="50330">MQNMRCCNRFGAPDVYHVKQDSYPSNFHPIMDGDEQPVVVIKQRLTEIFPEINVSNAIVNWHLQQHKNNDDLSQVIENICAEFVSQIFNFGQIIDPTKDDVKNDKTITSTSATATANGFVMNYPNTVSVNHVQFPSTSTAAAASTILSNDNKEELQTLFEVFNTIPRPYITTLYNTMSHINNPNWHDDIVNELLTYNERQQKPSSASSSTTSPLFPIPKSVTSTTSGGSLQKRFQIYSTTPPTITTEQKKRSLSSVDDSIDIENLFINDEYERILAILPDCDPEYAMEEYSKYLRSIAETHQQQDLNNLITSMIERGYTKIKDKIEQNRNERLKENISNPIFEIEDFLRTFPNPLEYFYDCTKTMSESYQRHAYIYLANAFTRVPSEQIKTILIENNYRFSPSLKQLKTDYNNYHQKSKSKSNDGEYEVELYCFLR</sequence>
<dbReference type="AlphaFoldDB" id="A0A815S9L2"/>
<dbReference type="EMBL" id="CAJNOK010018763">
    <property type="protein sequence ID" value="CAF1287862.1"/>
    <property type="molecule type" value="Genomic_DNA"/>
</dbReference>
<dbReference type="Proteomes" id="UP000681722">
    <property type="component" value="Unassembled WGS sequence"/>
</dbReference>
<dbReference type="Proteomes" id="UP000682733">
    <property type="component" value="Unassembled WGS sequence"/>
</dbReference>
<accession>A0A815S9L2</accession>
<name>A0A815S9L2_9BILA</name>
<keyword evidence="6" id="KW-1185">Reference proteome</keyword>
<dbReference type="Proteomes" id="UP000677228">
    <property type="component" value="Unassembled WGS sequence"/>
</dbReference>
<evidence type="ECO:0000313" key="5">
    <source>
        <dbReference type="EMBL" id="CAF4351696.1"/>
    </source>
</evidence>
<comment type="caution">
    <text evidence="3">The sequence shown here is derived from an EMBL/GenBank/DDBJ whole genome shotgun (WGS) entry which is preliminary data.</text>
</comment>
<protein>
    <submittedName>
        <fullName evidence="3">Uncharacterized protein</fullName>
    </submittedName>
</protein>
<evidence type="ECO:0000313" key="2">
    <source>
        <dbReference type="EMBL" id="CAF1287862.1"/>
    </source>
</evidence>
<dbReference type="Proteomes" id="UP000663829">
    <property type="component" value="Unassembled WGS sequence"/>
</dbReference>
<dbReference type="OrthoDB" id="10031472at2759"/>
<evidence type="ECO:0000256" key="1">
    <source>
        <dbReference type="SAM" id="MobiDB-lite"/>
    </source>
</evidence>
<feature type="region of interest" description="Disordered" evidence="1">
    <location>
        <begin position="200"/>
        <end position="226"/>
    </location>
</feature>
<gene>
    <name evidence="3" type="ORF">GPM918_LOCUS36126</name>
    <name evidence="2" type="ORF">OVA965_LOCUS27949</name>
    <name evidence="5" type="ORF">SRO942_LOCUS36853</name>
    <name evidence="4" type="ORF">TMI583_LOCUS28700</name>
</gene>
<proteinExistence type="predicted"/>